<organism evidence="2">
    <name type="scientific">bioreactor metagenome</name>
    <dbReference type="NCBI Taxonomy" id="1076179"/>
    <lineage>
        <taxon>unclassified sequences</taxon>
        <taxon>metagenomes</taxon>
        <taxon>ecological metagenomes</taxon>
    </lineage>
</organism>
<reference evidence="2" key="1">
    <citation type="submission" date="2019-08" db="EMBL/GenBank/DDBJ databases">
        <authorList>
            <person name="Kucharzyk K."/>
            <person name="Murdoch R.W."/>
            <person name="Higgins S."/>
            <person name="Loffler F."/>
        </authorList>
    </citation>
    <scope>NUCLEOTIDE SEQUENCE</scope>
</reference>
<dbReference type="PANTHER" id="PTHR13812:SF19">
    <property type="entry name" value="KETIMINE REDUCTASE MU-CRYSTALLIN"/>
    <property type="match status" value="1"/>
</dbReference>
<dbReference type="NCBIfam" id="NF006379">
    <property type="entry name" value="PRK08618.1"/>
    <property type="match status" value="1"/>
</dbReference>
<dbReference type="EC" id="1.5.1.49" evidence="2"/>
<comment type="similarity">
    <text evidence="1">Belongs to the ornithine cyclodeaminase/mu-crystallin family.</text>
</comment>
<comment type="caution">
    <text evidence="2">The sequence shown here is derived from an EMBL/GenBank/DDBJ whole genome shotgun (WGS) entry which is preliminary data.</text>
</comment>
<keyword evidence="2" id="KW-0560">Oxidoreductase</keyword>
<dbReference type="GO" id="GO:0019752">
    <property type="term" value="P:carboxylic acid metabolic process"/>
    <property type="evidence" value="ECO:0007669"/>
    <property type="project" value="UniProtKB-ARBA"/>
</dbReference>
<dbReference type="SUPFAM" id="SSF51735">
    <property type="entry name" value="NAD(P)-binding Rossmann-fold domains"/>
    <property type="match status" value="1"/>
</dbReference>
<protein>
    <submittedName>
        <fullName evidence="2">Delta(1)-pyrroline-2-carboxylate reductase</fullName>
        <ecNumber evidence="2">1.5.1.49</ecNumber>
    </submittedName>
</protein>
<accession>A0A644Y190</accession>
<evidence type="ECO:0000313" key="2">
    <source>
        <dbReference type="EMBL" id="MPM22280.1"/>
    </source>
</evidence>
<dbReference type="PIRSF" id="PIRSF001439">
    <property type="entry name" value="CryM"/>
    <property type="match status" value="1"/>
</dbReference>
<dbReference type="Pfam" id="PF02423">
    <property type="entry name" value="OCD_Mu_crystall"/>
    <property type="match status" value="1"/>
</dbReference>
<dbReference type="Gene3D" id="3.30.1780.10">
    <property type="entry name" value="ornithine cyclodeaminase, domain 1"/>
    <property type="match status" value="1"/>
</dbReference>
<proteinExistence type="inferred from homology"/>
<dbReference type="InterPro" id="IPR036291">
    <property type="entry name" value="NAD(P)-bd_dom_sf"/>
</dbReference>
<dbReference type="PANTHER" id="PTHR13812">
    <property type="entry name" value="KETIMINE REDUCTASE MU-CRYSTALLIN"/>
    <property type="match status" value="1"/>
</dbReference>
<dbReference type="AlphaFoldDB" id="A0A644Y190"/>
<dbReference type="Gene3D" id="3.40.50.720">
    <property type="entry name" value="NAD(P)-binding Rossmann-like Domain"/>
    <property type="match status" value="1"/>
</dbReference>
<dbReference type="GO" id="GO:0016491">
    <property type="term" value="F:oxidoreductase activity"/>
    <property type="evidence" value="ECO:0007669"/>
    <property type="project" value="UniProtKB-KW"/>
</dbReference>
<sequence>MTNFLYTLTIIPSGKFLKSEKTGQTRGKGGSVALKIIVLNQADMQKVFTMKDAVQADKDALRMYSEGMTNIPLRANLDVPKHEGQSLYMCGYAEPAGALGVKIVSVYPKNIEKGLTSVPAMMVLVNDETGEVCSVMDGTFLTRIRTGAISGAATDELARKDSKVFALFGTGGQAETQLEAVLTVRPIELVKVFGLNADRTKNFAERMTKKFDGRFGVKIIAAQSPEDALEDADVITAVTTAKSAVFDGRLVKKGAHINGVGSYTPEMAEIDEYIVTHADKVYVDTRDGCFSESGDLIQPIKKGVFSEGRVTGQLGEVLAGKVPGRESDSEMTFFKTTGSAVLDIVTAKRIYECALKQGIGGVLDM</sequence>
<dbReference type="InterPro" id="IPR003462">
    <property type="entry name" value="ODC_Mu_crystall"/>
</dbReference>
<dbReference type="FunFam" id="3.40.50.720:FF:000311">
    <property type="entry name" value="Ornithine cyclodeaminase"/>
    <property type="match status" value="1"/>
</dbReference>
<name>A0A644Y190_9ZZZZ</name>
<dbReference type="InterPro" id="IPR023401">
    <property type="entry name" value="ODC_N"/>
</dbReference>
<gene>
    <name evidence="2" type="ORF">SDC9_68731</name>
</gene>
<evidence type="ECO:0000256" key="1">
    <source>
        <dbReference type="ARBA" id="ARBA00008903"/>
    </source>
</evidence>
<dbReference type="EMBL" id="VSSQ01003773">
    <property type="protein sequence ID" value="MPM22280.1"/>
    <property type="molecule type" value="Genomic_DNA"/>
</dbReference>
<dbReference type="GO" id="GO:0005737">
    <property type="term" value="C:cytoplasm"/>
    <property type="evidence" value="ECO:0007669"/>
    <property type="project" value="TreeGrafter"/>
</dbReference>